<evidence type="ECO:0000256" key="1">
    <source>
        <dbReference type="ARBA" id="ARBA00000013"/>
    </source>
</evidence>
<comment type="similarity">
    <text evidence="3 19">In the N-terminal section; belongs to the NnrE/AIBP family.</text>
</comment>
<evidence type="ECO:0000256" key="14">
    <source>
        <dbReference type="ARBA" id="ARBA00025153"/>
    </source>
</evidence>
<proteinExistence type="inferred from homology"/>
<comment type="similarity">
    <text evidence="4 19">In the C-terminal section; belongs to the NnrD/CARKD family.</text>
</comment>
<organism evidence="22 23">
    <name type="scientific">Sulfurimicrobium lacus</name>
    <dbReference type="NCBI Taxonomy" id="2715678"/>
    <lineage>
        <taxon>Bacteria</taxon>
        <taxon>Pseudomonadati</taxon>
        <taxon>Pseudomonadota</taxon>
        <taxon>Betaproteobacteria</taxon>
        <taxon>Nitrosomonadales</taxon>
        <taxon>Sulfuricellaceae</taxon>
        <taxon>Sulfurimicrobium</taxon>
    </lineage>
</organism>
<dbReference type="SUPFAM" id="SSF64153">
    <property type="entry name" value="YjeF N-terminal domain-like"/>
    <property type="match status" value="1"/>
</dbReference>
<dbReference type="InterPro" id="IPR030677">
    <property type="entry name" value="Nnr"/>
</dbReference>
<feature type="binding site" evidence="17">
    <location>
        <position position="260"/>
    </location>
    <ligand>
        <name>(6S)-NADPHX</name>
        <dbReference type="ChEBI" id="CHEBI:64076"/>
    </ligand>
</feature>
<feature type="binding site" evidence="18">
    <location>
        <position position="65"/>
    </location>
    <ligand>
        <name>K(+)</name>
        <dbReference type="ChEBI" id="CHEBI:29103"/>
    </ligand>
</feature>
<keyword evidence="6 17" id="KW-0547">Nucleotide-binding</keyword>
<dbReference type="NCBIfam" id="TIGR00196">
    <property type="entry name" value="yjeF_cterm"/>
    <property type="match status" value="1"/>
</dbReference>
<evidence type="ECO:0000313" key="23">
    <source>
        <dbReference type="Proteomes" id="UP000502260"/>
    </source>
</evidence>
<dbReference type="InterPro" id="IPR029056">
    <property type="entry name" value="Ribokinase-like"/>
</dbReference>
<feature type="binding site" evidence="17">
    <location>
        <begin position="406"/>
        <end position="410"/>
    </location>
    <ligand>
        <name>AMP</name>
        <dbReference type="ChEBI" id="CHEBI:456215"/>
    </ligand>
</feature>
<dbReference type="PROSITE" id="PS51383">
    <property type="entry name" value="YJEF_C_3"/>
    <property type="match status" value="1"/>
</dbReference>
<dbReference type="InterPro" id="IPR036652">
    <property type="entry name" value="YjeF_N_dom_sf"/>
</dbReference>
<keyword evidence="7 17" id="KW-0067">ATP-binding</keyword>
<comment type="similarity">
    <text evidence="18">Belongs to the NnrE/AIBP family.</text>
</comment>
<evidence type="ECO:0000256" key="16">
    <source>
        <dbReference type="ARBA" id="ARBA00049209"/>
    </source>
</evidence>
<comment type="catalytic activity">
    <reaction evidence="15 17 19">
        <text>(6S)-NADHX + ADP = AMP + phosphate + NADH + H(+)</text>
        <dbReference type="Rhea" id="RHEA:32223"/>
        <dbReference type="ChEBI" id="CHEBI:15378"/>
        <dbReference type="ChEBI" id="CHEBI:43474"/>
        <dbReference type="ChEBI" id="CHEBI:57945"/>
        <dbReference type="ChEBI" id="CHEBI:64074"/>
        <dbReference type="ChEBI" id="CHEBI:456215"/>
        <dbReference type="ChEBI" id="CHEBI:456216"/>
        <dbReference type="EC" id="4.2.1.136"/>
    </reaction>
</comment>
<evidence type="ECO:0000256" key="6">
    <source>
        <dbReference type="ARBA" id="ARBA00022741"/>
    </source>
</evidence>
<dbReference type="HAMAP" id="MF_01965">
    <property type="entry name" value="NADHX_dehydratase"/>
    <property type="match status" value="1"/>
</dbReference>
<dbReference type="GO" id="GO:0052855">
    <property type="term" value="F:ADP-dependent NAD(P)H-hydrate dehydratase activity"/>
    <property type="evidence" value="ECO:0007669"/>
    <property type="project" value="UniProtKB-UniRule"/>
</dbReference>
<evidence type="ECO:0000313" key="22">
    <source>
        <dbReference type="EMBL" id="BCB27530.1"/>
    </source>
</evidence>
<dbReference type="RefSeq" id="WP_173065317.1">
    <property type="nucleotide sequence ID" value="NZ_AP022853.1"/>
</dbReference>
<keyword evidence="10 17" id="KW-0520">NAD</keyword>
<dbReference type="NCBIfam" id="TIGR00197">
    <property type="entry name" value="yjeF_nterm"/>
    <property type="match status" value="1"/>
</dbReference>
<evidence type="ECO:0000259" key="21">
    <source>
        <dbReference type="PROSITE" id="PS51385"/>
    </source>
</evidence>
<evidence type="ECO:0000256" key="9">
    <source>
        <dbReference type="ARBA" id="ARBA00022958"/>
    </source>
</evidence>
<keyword evidence="9 18" id="KW-0630">Potassium</keyword>
<evidence type="ECO:0000256" key="11">
    <source>
        <dbReference type="ARBA" id="ARBA00023235"/>
    </source>
</evidence>
<dbReference type="GO" id="GO:0046496">
    <property type="term" value="P:nicotinamide nucleotide metabolic process"/>
    <property type="evidence" value="ECO:0007669"/>
    <property type="project" value="UniProtKB-UniRule"/>
</dbReference>
<evidence type="ECO:0000256" key="5">
    <source>
        <dbReference type="ARBA" id="ARBA00022723"/>
    </source>
</evidence>
<dbReference type="Pfam" id="PF01256">
    <property type="entry name" value="Carb_kinase"/>
    <property type="match status" value="1"/>
</dbReference>
<evidence type="ECO:0000256" key="15">
    <source>
        <dbReference type="ARBA" id="ARBA00048238"/>
    </source>
</evidence>
<dbReference type="GO" id="GO:0046872">
    <property type="term" value="F:metal ion binding"/>
    <property type="evidence" value="ECO:0007669"/>
    <property type="project" value="UniProtKB-UniRule"/>
</dbReference>
<dbReference type="InterPro" id="IPR000631">
    <property type="entry name" value="CARKD"/>
</dbReference>
<dbReference type="EMBL" id="AP022853">
    <property type="protein sequence ID" value="BCB27530.1"/>
    <property type="molecule type" value="Genomic_DNA"/>
</dbReference>
<dbReference type="PANTHER" id="PTHR12592">
    <property type="entry name" value="ATP-DEPENDENT (S)-NAD(P)H-HYDRATE DEHYDRATASE FAMILY MEMBER"/>
    <property type="match status" value="1"/>
</dbReference>
<feature type="domain" description="YjeF C-terminal" evidence="20">
    <location>
        <begin position="225"/>
        <end position="496"/>
    </location>
</feature>
<dbReference type="Gene3D" id="3.40.50.10260">
    <property type="entry name" value="YjeF N-terminal domain"/>
    <property type="match status" value="1"/>
</dbReference>
<protein>
    <recommendedName>
        <fullName evidence="19">Bifunctional NAD(P)H-hydrate repair enzyme</fullName>
    </recommendedName>
    <alternativeName>
        <fullName evidence="19">Nicotinamide nucleotide repair protein</fullName>
    </alternativeName>
    <domain>
        <recommendedName>
            <fullName evidence="19">ADP-dependent (S)-NAD(P)H-hydrate dehydratase</fullName>
            <ecNumber evidence="19">4.2.1.136</ecNumber>
        </recommendedName>
        <alternativeName>
            <fullName evidence="19">ADP-dependent NAD(P)HX dehydratase</fullName>
        </alternativeName>
    </domain>
    <domain>
        <recommendedName>
            <fullName evidence="19">NAD(P)H-hydrate epimerase</fullName>
            <ecNumber evidence="19">5.1.99.6</ecNumber>
        </recommendedName>
    </domain>
</protein>
<keyword evidence="5 18" id="KW-0479">Metal-binding</keyword>
<dbReference type="Gene3D" id="3.40.1190.20">
    <property type="match status" value="1"/>
</dbReference>
<comment type="catalytic activity">
    <reaction evidence="2 18 19">
        <text>(6R)-NADPHX = (6S)-NADPHX</text>
        <dbReference type="Rhea" id="RHEA:32227"/>
        <dbReference type="ChEBI" id="CHEBI:64076"/>
        <dbReference type="ChEBI" id="CHEBI:64077"/>
        <dbReference type="EC" id="5.1.99.6"/>
    </reaction>
</comment>
<feature type="binding site" evidence="18">
    <location>
        <begin position="131"/>
        <end position="137"/>
    </location>
    <ligand>
        <name>(6S)-NADPHX</name>
        <dbReference type="ChEBI" id="CHEBI:64076"/>
    </ligand>
</feature>
<feature type="binding site" evidence="18">
    <location>
        <position position="142"/>
    </location>
    <ligand>
        <name>(6S)-NADPHX</name>
        <dbReference type="ChEBI" id="CHEBI:64076"/>
    </ligand>
</feature>
<feature type="binding site" evidence="18">
    <location>
        <position position="163"/>
    </location>
    <ligand>
        <name>K(+)</name>
        <dbReference type="ChEBI" id="CHEBI:29103"/>
    </ligand>
</feature>
<sequence length="503" mass="52860">MLVANFPNSQPLYRSHDIRLIEQAAAELSPFPSLMERAGEAAAELAVQLLGNRHAVLVLAGPGNNGGDALVAARHLKARWFQVTVVLAGEPAKLPPDAAAALQAWLDCGGEVLPAIPADGNWDIVLDGLFGIGLERDLGGMYLELVKQVNRMGISVLSLDIPSGLDSETGQPFRAAVRADHTLTFIGLKPGLFTAYGPDYCGRVHLATLDLPPELLPPVMGQLIGASDVASYLKPRPRNSHKGMLGSVGVLGGAESMCGAAFMAARSALLLGAGRVYLGLLAENAPCVDILQPELMLRMPDQLLEMDLDCLVIGPGLGQSAQALGYLERALQSEIKLVIDADALNLLGSHAELQSLLKKRTAVSILTPHPAEAGRLLSCSSHEIQQDRIGSAQVLASRLNSLLVLKGAGTVCAWPDESWHINPSGNPGLSSGGMGDILCGMIAALLGQRLSAEKATLLAVYLHGRAADELVKNGSGPIGLTTSEVAIMARTLLNRWVYGDAVA</sequence>
<dbReference type="CDD" id="cd01171">
    <property type="entry name" value="YXKO-related"/>
    <property type="match status" value="1"/>
</dbReference>
<evidence type="ECO:0000256" key="18">
    <source>
        <dbReference type="HAMAP-Rule" id="MF_01966"/>
    </source>
</evidence>
<dbReference type="PROSITE" id="PS51385">
    <property type="entry name" value="YJEF_N"/>
    <property type="match status" value="1"/>
</dbReference>
<evidence type="ECO:0000256" key="4">
    <source>
        <dbReference type="ARBA" id="ARBA00009524"/>
    </source>
</evidence>
<feature type="binding site" evidence="17">
    <location>
        <position position="369"/>
    </location>
    <ligand>
        <name>(6S)-NADPHX</name>
        <dbReference type="ChEBI" id="CHEBI:64076"/>
    </ligand>
</feature>
<dbReference type="Proteomes" id="UP000502260">
    <property type="component" value="Chromosome"/>
</dbReference>
<keyword evidence="23" id="KW-1185">Reference proteome</keyword>
<comment type="subunit">
    <text evidence="17">Homotetramer.</text>
</comment>
<name>A0A6F8VDW0_9PROT</name>
<keyword evidence="8 17" id="KW-0521">NADP</keyword>
<feature type="binding site" evidence="18">
    <location>
        <position position="127"/>
    </location>
    <ligand>
        <name>K(+)</name>
        <dbReference type="ChEBI" id="CHEBI:29103"/>
    </ligand>
</feature>
<feature type="binding site" evidence="17">
    <location>
        <position position="435"/>
    </location>
    <ligand>
        <name>AMP</name>
        <dbReference type="ChEBI" id="CHEBI:456215"/>
    </ligand>
</feature>
<dbReference type="GO" id="GO:0005524">
    <property type="term" value="F:ATP binding"/>
    <property type="evidence" value="ECO:0007669"/>
    <property type="project" value="UniProtKB-UniRule"/>
</dbReference>
<dbReference type="SUPFAM" id="SSF53613">
    <property type="entry name" value="Ribokinase-like"/>
    <property type="match status" value="1"/>
</dbReference>
<feature type="binding site" evidence="17">
    <location>
        <position position="436"/>
    </location>
    <ligand>
        <name>(6S)-NADPHX</name>
        <dbReference type="ChEBI" id="CHEBI:64076"/>
    </ligand>
</feature>
<dbReference type="PIRSF" id="PIRSF017184">
    <property type="entry name" value="Nnr"/>
    <property type="match status" value="1"/>
</dbReference>
<gene>
    <name evidence="17" type="primary">nnrD</name>
    <name evidence="18" type="synonym">nnrE</name>
    <name evidence="22" type="ORF">SKTS_24160</name>
</gene>
<comment type="similarity">
    <text evidence="17">Belongs to the NnrD/CARKD family.</text>
</comment>
<comment type="function">
    <text evidence="14 19">Bifunctional enzyme that catalyzes the epimerization of the S- and R-forms of NAD(P)HX and the dehydration of the S-form of NAD(P)HX at the expense of ADP, which is converted to AMP. This allows the repair of both epimers of NAD(P)HX, a damaged form of NAD(P)H that is a result of enzymatic or heat-dependent hydration.</text>
</comment>
<dbReference type="HAMAP" id="MF_01966">
    <property type="entry name" value="NADHX_epimerase"/>
    <property type="match status" value="1"/>
</dbReference>
<evidence type="ECO:0000256" key="13">
    <source>
        <dbReference type="ARBA" id="ARBA00023268"/>
    </source>
</evidence>
<feature type="domain" description="YjeF N-terminal" evidence="21">
    <location>
        <begin position="18"/>
        <end position="217"/>
    </location>
</feature>
<comment type="catalytic activity">
    <reaction evidence="16 17 19">
        <text>(6S)-NADPHX + ADP = AMP + phosphate + NADPH + H(+)</text>
        <dbReference type="Rhea" id="RHEA:32235"/>
        <dbReference type="ChEBI" id="CHEBI:15378"/>
        <dbReference type="ChEBI" id="CHEBI:43474"/>
        <dbReference type="ChEBI" id="CHEBI:57783"/>
        <dbReference type="ChEBI" id="CHEBI:64076"/>
        <dbReference type="ChEBI" id="CHEBI:456215"/>
        <dbReference type="ChEBI" id="CHEBI:456216"/>
        <dbReference type="EC" id="4.2.1.136"/>
    </reaction>
</comment>
<feature type="binding site" evidence="18">
    <location>
        <begin position="64"/>
        <end position="68"/>
    </location>
    <ligand>
        <name>(6S)-NADPHX</name>
        <dbReference type="ChEBI" id="CHEBI:64076"/>
    </ligand>
</feature>
<evidence type="ECO:0000256" key="12">
    <source>
        <dbReference type="ARBA" id="ARBA00023239"/>
    </source>
</evidence>
<comment type="cofactor">
    <cofactor evidence="17">
        <name>Mg(2+)</name>
        <dbReference type="ChEBI" id="CHEBI:18420"/>
    </cofactor>
</comment>
<reference evidence="23" key="1">
    <citation type="submission" date="2020-03" db="EMBL/GenBank/DDBJ databases">
        <title>Complete genome sequence of sulfur-oxidizing bacterium skT11.</title>
        <authorList>
            <person name="Kanda M."/>
            <person name="Kojima H."/>
            <person name="Fukui M."/>
        </authorList>
    </citation>
    <scope>NUCLEOTIDE SEQUENCE [LARGE SCALE GENOMIC DNA]</scope>
    <source>
        <strain evidence="23">skT11</strain>
    </source>
</reference>
<evidence type="ECO:0000256" key="19">
    <source>
        <dbReference type="PIRNR" id="PIRNR017184"/>
    </source>
</evidence>
<keyword evidence="13" id="KW-0511">Multifunctional enzyme</keyword>
<comment type="catalytic activity">
    <reaction evidence="1 18 19">
        <text>(6R)-NADHX = (6S)-NADHX</text>
        <dbReference type="Rhea" id="RHEA:32215"/>
        <dbReference type="ChEBI" id="CHEBI:64074"/>
        <dbReference type="ChEBI" id="CHEBI:64075"/>
        <dbReference type="EC" id="5.1.99.6"/>
    </reaction>
</comment>
<feature type="binding site" evidence="17">
    <location>
        <position position="316"/>
    </location>
    <ligand>
        <name>(6S)-NADPHX</name>
        <dbReference type="ChEBI" id="CHEBI:64076"/>
    </ligand>
</feature>
<keyword evidence="12 17" id="KW-0456">Lyase</keyword>
<evidence type="ECO:0000259" key="20">
    <source>
        <dbReference type="PROSITE" id="PS51383"/>
    </source>
</evidence>
<dbReference type="EC" id="4.2.1.136" evidence="19"/>
<comment type="function">
    <text evidence="18">Catalyzes the epimerization of the S- and R-forms of NAD(P)HX, a damaged form of NAD(P)H that is a result of enzymatic or heat-dependent hydration. This is a prerequisite for the S-specific NAD(P)H-hydrate dehydratase to allow the repair of both epimers of NAD(P)HX.</text>
</comment>
<dbReference type="GO" id="GO:0052856">
    <property type="term" value="F:NAD(P)HX epimerase activity"/>
    <property type="evidence" value="ECO:0007669"/>
    <property type="project" value="UniProtKB-UniRule"/>
</dbReference>
<comment type="function">
    <text evidence="17">Catalyzes the dehydration of the S-form of NAD(P)HX at the expense of ADP, which is converted to AMP. Together with NAD(P)HX epimerase, which catalyzes the epimerization of the S- and R-forms, the enzyme allows the repair of both epimers of NAD(P)HX, a damaged form of NAD(P)H that is a result of enzymatic or heat-dependent hydration.</text>
</comment>
<dbReference type="GO" id="GO:0110051">
    <property type="term" value="P:metabolite repair"/>
    <property type="evidence" value="ECO:0007669"/>
    <property type="project" value="TreeGrafter"/>
</dbReference>
<dbReference type="KEGG" id="slac:SKTS_24160"/>
<dbReference type="PANTHER" id="PTHR12592:SF0">
    <property type="entry name" value="ATP-DEPENDENT (S)-NAD(P)H-HYDRATE DEHYDRATASE"/>
    <property type="match status" value="1"/>
</dbReference>
<dbReference type="EC" id="5.1.99.6" evidence="19"/>
<evidence type="ECO:0000256" key="17">
    <source>
        <dbReference type="HAMAP-Rule" id="MF_01965"/>
    </source>
</evidence>
<evidence type="ECO:0000256" key="7">
    <source>
        <dbReference type="ARBA" id="ARBA00022840"/>
    </source>
</evidence>
<evidence type="ECO:0000256" key="3">
    <source>
        <dbReference type="ARBA" id="ARBA00006001"/>
    </source>
</evidence>
<feature type="binding site" evidence="18">
    <location>
        <position position="160"/>
    </location>
    <ligand>
        <name>(6S)-NADPHX</name>
        <dbReference type="ChEBI" id="CHEBI:64076"/>
    </ligand>
</feature>
<dbReference type="Pfam" id="PF03853">
    <property type="entry name" value="YjeF_N"/>
    <property type="match status" value="1"/>
</dbReference>
<dbReference type="InterPro" id="IPR004443">
    <property type="entry name" value="YjeF_N_dom"/>
</dbReference>
<evidence type="ECO:0000256" key="8">
    <source>
        <dbReference type="ARBA" id="ARBA00022857"/>
    </source>
</evidence>
<dbReference type="AlphaFoldDB" id="A0A6F8VDW0"/>
<evidence type="ECO:0000256" key="10">
    <source>
        <dbReference type="ARBA" id="ARBA00023027"/>
    </source>
</evidence>
<comment type="cofactor">
    <cofactor evidence="18 19">
        <name>K(+)</name>
        <dbReference type="ChEBI" id="CHEBI:29103"/>
    </cofactor>
    <text evidence="18 19">Binds 1 potassium ion per subunit.</text>
</comment>
<accession>A0A6F8VDW0</accession>
<keyword evidence="11 18" id="KW-0413">Isomerase</keyword>
<evidence type="ECO:0000256" key="2">
    <source>
        <dbReference type="ARBA" id="ARBA00000909"/>
    </source>
</evidence>